<organism evidence="2">
    <name type="scientific">hydrothermal vent metagenome</name>
    <dbReference type="NCBI Taxonomy" id="652676"/>
    <lineage>
        <taxon>unclassified sequences</taxon>
        <taxon>metagenomes</taxon>
        <taxon>ecological metagenomes</taxon>
    </lineage>
</organism>
<proteinExistence type="predicted"/>
<feature type="region of interest" description="Disordered" evidence="1">
    <location>
        <begin position="1"/>
        <end position="39"/>
    </location>
</feature>
<reference evidence="2" key="1">
    <citation type="submission" date="2018-06" db="EMBL/GenBank/DDBJ databases">
        <authorList>
            <person name="Zhirakovskaya E."/>
        </authorList>
    </citation>
    <scope>NUCLEOTIDE SEQUENCE</scope>
</reference>
<feature type="compositionally biased region" description="Basic residues" evidence="1">
    <location>
        <begin position="20"/>
        <end position="37"/>
    </location>
</feature>
<name>A0A3B0ZPC4_9ZZZZ</name>
<sequence length="181" mass="20470">MGNSLLDQLKKSGLVDKSRAQKSKHSQYKNQKKKSKKGAAIQLDEAALLANKNHAEKVARDRQLNQQQKEESERNAIAAQIKQLIVSNSVKEFDGDIAYNFTDGNVVKRIYVSEKIRRHLAAGRLAIAKLSDDYKLVPTPVADKIKQRDEHCIITNDHSATPPSNEEDPYSDYQIPDDLMW</sequence>
<evidence type="ECO:0000256" key="1">
    <source>
        <dbReference type="SAM" id="MobiDB-lite"/>
    </source>
</evidence>
<dbReference type="EMBL" id="UOFQ01000084">
    <property type="protein sequence ID" value="VAW87989.1"/>
    <property type="molecule type" value="Genomic_DNA"/>
</dbReference>
<feature type="compositionally biased region" description="Basic and acidic residues" evidence="1">
    <location>
        <begin position="8"/>
        <end position="19"/>
    </location>
</feature>
<evidence type="ECO:0000313" key="2">
    <source>
        <dbReference type="EMBL" id="VAW87989.1"/>
    </source>
</evidence>
<gene>
    <name evidence="2" type="ORF">MNBD_GAMMA17-1193</name>
</gene>
<dbReference type="AlphaFoldDB" id="A0A3B0ZPC4"/>
<dbReference type="InterPro" id="IPR018636">
    <property type="entry name" value="DUF2058"/>
</dbReference>
<protein>
    <recommendedName>
        <fullName evidence="3">Nucleoprotein/polynucleotide-associated enzyme</fullName>
    </recommendedName>
</protein>
<dbReference type="Pfam" id="PF09831">
    <property type="entry name" value="DUF2058"/>
    <property type="match status" value="1"/>
</dbReference>
<evidence type="ECO:0008006" key="3">
    <source>
        <dbReference type="Google" id="ProtNLM"/>
    </source>
</evidence>
<accession>A0A3B0ZPC4</accession>